<keyword evidence="2" id="KW-1185">Reference proteome</keyword>
<reference evidence="2" key="1">
    <citation type="journal article" date="2013" name="Science">
        <title>Gene transfer from bacteria and archaea facilitated evolution of an extremophilic eukaryote.</title>
        <authorList>
            <person name="Schonknecht G."/>
            <person name="Chen W.H."/>
            <person name="Ternes C.M."/>
            <person name="Barbier G.G."/>
            <person name="Shrestha R.P."/>
            <person name="Stanke M."/>
            <person name="Brautigam A."/>
            <person name="Baker B.J."/>
            <person name="Banfield J.F."/>
            <person name="Garavito R.M."/>
            <person name="Carr K."/>
            <person name="Wilkerson C."/>
            <person name="Rensing S.A."/>
            <person name="Gagneul D."/>
            <person name="Dickenson N.E."/>
            <person name="Oesterhelt C."/>
            <person name="Lercher M.J."/>
            <person name="Weber A.P."/>
        </authorList>
    </citation>
    <scope>NUCLEOTIDE SEQUENCE [LARGE SCALE GENOMIC DNA]</scope>
    <source>
        <strain evidence="2">074W</strain>
    </source>
</reference>
<dbReference type="KEGG" id="gsl:Gasu_00340"/>
<sequence length="87" mass="10210">MLSATLLNISTTLTQEISSKKLIFYNTNDLHKREQFAFEFQRQPKRQVVFLLTPTLSSQYASVFCRSLNIYFYEASFIIGTFLLWLS</sequence>
<name>M2XQY6_GALSU</name>
<evidence type="ECO:0000313" key="1">
    <source>
        <dbReference type="EMBL" id="EME32662.1"/>
    </source>
</evidence>
<proteinExistence type="predicted"/>
<dbReference type="GeneID" id="17091224"/>
<protein>
    <submittedName>
        <fullName evidence="1">Uncharacterized protein</fullName>
    </submittedName>
</protein>
<dbReference type="EMBL" id="KB454484">
    <property type="protein sequence ID" value="EME32662.1"/>
    <property type="molecule type" value="Genomic_DNA"/>
</dbReference>
<evidence type="ECO:0000313" key="2">
    <source>
        <dbReference type="Proteomes" id="UP000030680"/>
    </source>
</evidence>
<dbReference type="Proteomes" id="UP000030680">
    <property type="component" value="Unassembled WGS sequence"/>
</dbReference>
<gene>
    <name evidence="1" type="ORF">Gasu_00340</name>
</gene>
<dbReference type="AlphaFoldDB" id="M2XQY6"/>
<dbReference type="Gramene" id="EME32662">
    <property type="protein sequence ID" value="EME32662"/>
    <property type="gene ID" value="Gasu_00340"/>
</dbReference>
<dbReference type="RefSeq" id="XP_005709182.1">
    <property type="nucleotide sequence ID" value="XM_005709125.1"/>
</dbReference>
<organism evidence="1 2">
    <name type="scientific">Galdieria sulphuraria</name>
    <name type="common">Red alga</name>
    <dbReference type="NCBI Taxonomy" id="130081"/>
    <lineage>
        <taxon>Eukaryota</taxon>
        <taxon>Rhodophyta</taxon>
        <taxon>Bangiophyceae</taxon>
        <taxon>Galdieriales</taxon>
        <taxon>Galdieriaceae</taxon>
        <taxon>Galdieria</taxon>
    </lineage>
</organism>
<accession>M2XQY6</accession>